<dbReference type="SMART" id="SM00342">
    <property type="entry name" value="HTH_ARAC"/>
    <property type="match status" value="1"/>
</dbReference>
<keyword evidence="2" id="KW-0238">DNA-binding</keyword>
<dbReference type="SUPFAM" id="SSF46689">
    <property type="entry name" value="Homeodomain-like"/>
    <property type="match status" value="2"/>
</dbReference>
<evidence type="ECO:0000256" key="3">
    <source>
        <dbReference type="ARBA" id="ARBA00023163"/>
    </source>
</evidence>
<evidence type="ECO:0000313" key="6">
    <source>
        <dbReference type="EMBL" id="GFM92612.1"/>
    </source>
</evidence>
<protein>
    <submittedName>
        <fullName evidence="6">AraC family transcriptional regulator</fullName>
    </submittedName>
</protein>
<feature type="domain" description="HTH araC/xylS-type" evidence="5">
    <location>
        <begin position="225"/>
        <end position="323"/>
    </location>
</feature>
<dbReference type="Proteomes" id="UP000614982">
    <property type="component" value="Unassembled WGS sequence"/>
</dbReference>
<dbReference type="GeneID" id="93659899"/>
<gene>
    <name evidence="6" type="ORF">PSCICP_25840</name>
</gene>
<dbReference type="PROSITE" id="PS01124">
    <property type="entry name" value="HTH_ARAC_FAMILY_2"/>
    <property type="match status" value="1"/>
</dbReference>
<reference evidence="6 7" key="1">
    <citation type="submission" date="2020-05" db="EMBL/GenBank/DDBJ databases">
        <title>Genetic diversity of Pseudomonas cichorii.</title>
        <authorList>
            <person name="Tani S."/>
            <person name="Yagi H."/>
            <person name="Hashimoto S."/>
            <person name="Iiyama K."/>
            <person name="Furuya N."/>
        </authorList>
    </citation>
    <scope>NUCLEOTIDE SEQUENCE [LARGE SCALE GENOMIC DNA]</scope>
    <source>
        <strain evidence="6 7">LMG 2162</strain>
    </source>
</reference>
<dbReference type="SUPFAM" id="SSF52317">
    <property type="entry name" value="Class I glutamine amidotransferase-like"/>
    <property type="match status" value="1"/>
</dbReference>
<keyword evidence="1" id="KW-0805">Transcription regulation</keyword>
<dbReference type="Gene3D" id="1.10.10.60">
    <property type="entry name" value="Homeodomain-like"/>
    <property type="match status" value="1"/>
</dbReference>
<comment type="caution">
    <text evidence="6">The sequence shown here is derived from an EMBL/GenBank/DDBJ whole genome shotgun (WGS) entry which is preliminary data.</text>
</comment>
<dbReference type="InterPro" id="IPR002818">
    <property type="entry name" value="DJ-1/PfpI"/>
</dbReference>
<keyword evidence="7" id="KW-1185">Reference proteome</keyword>
<dbReference type="EMBL" id="BLWA01000006">
    <property type="protein sequence ID" value="GFM92612.1"/>
    <property type="molecule type" value="Genomic_DNA"/>
</dbReference>
<proteinExistence type="predicted"/>
<dbReference type="CDD" id="cd03137">
    <property type="entry name" value="GATase1_AraC_1"/>
    <property type="match status" value="1"/>
</dbReference>
<feature type="region of interest" description="Disordered" evidence="4">
    <location>
        <begin position="324"/>
        <end position="347"/>
    </location>
</feature>
<dbReference type="PANTHER" id="PTHR43130:SF3">
    <property type="entry name" value="HTH-TYPE TRANSCRIPTIONAL REGULATOR RV1931C"/>
    <property type="match status" value="1"/>
</dbReference>
<name>A0ABQ1DNS2_PSECI</name>
<dbReference type="Pfam" id="PF01965">
    <property type="entry name" value="DJ-1_PfpI"/>
    <property type="match status" value="1"/>
</dbReference>
<evidence type="ECO:0000256" key="1">
    <source>
        <dbReference type="ARBA" id="ARBA00023015"/>
    </source>
</evidence>
<keyword evidence="3" id="KW-0804">Transcription</keyword>
<dbReference type="InterPro" id="IPR009057">
    <property type="entry name" value="Homeodomain-like_sf"/>
</dbReference>
<dbReference type="InterPro" id="IPR018060">
    <property type="entry name" value="HTH_AraC"/>
</dbReference>
<dbReference type="PROSITE" id="PS00041">
    <property type="entry name" value="HTH_ARAC_FAMILY_1"/>
    <property type="match status" value="1"/>
</dbReference>
<dbReference type="PANTHER" id="PTHR43130">
    <property type="entry name" value="ARAC-FAMILY TRANSCRIPTIONAL REGULATOR"/>
    <property type="match status" value="1"/>
</dbReference>
<feature type="compositionally biased region" description="Polar residues" evidence="4">
    <location>
        <begin position="328"/>
        <end position="347"/>
    </location>
</feature>
<dbReference type="RefSeq" id="WP_025260772.1">
    <property type="nucleotide sequence ID" value="NZ_BLVX01000006.1"/>
</dbReference>
<organism evidence="6 7">
    <name type="scientific">Pseudomonas cichorii</name>
    <dbReference type="NCBI Taxonomy" id="36746"/>
    <lineage>
        <taxon>Bacteria</taxon>
        <taxon>Pseudomonadati</taxon>
        <taxon>Pseudomonadota</taxon>
        <taxon>Gammaproteobacteria</taxon>
        <taxon>Pseudomonadales</taxon>
        <taxon>Pseudomonadaceae</taxon>
        <taxon>Pseudomonas</taxon>
    </lineage>
</organism>
<evidence type="ECO:0000256" key="4">
    <source>
        <dbReference type="SAM" id="MobiDB-lite"/>
    </source>
</evidence>
<dbReference type="Gene3D" id="3.40.50.880">
    <property type="match status" value="1"/>
</dbReference>
<evidence type="ECO:0000256" key="2">
    <source>
        <dbReference type="ARBA" id="ARBA00023125"/>
    </source>
</evidence>
<accession>A0ABQ1DNS2</accession>
<dbReference type="InterPro" id="IPR029062">
    <property type="entry name" value="Class_I_gatase-like"/>
</dbReference>
<dbReference type="InterPro" id="IPR018062">
    <property type="entry name" value="HTH_AraC-typ_CS"/>
</dbReference>
<sequence length="347" mass="37523">MADSPKIVHIVAFADVQVLDVCGPLQVFASANRRLEGLGTPLPYAMKVVAAEPGSVMSSAGLGLQTWPLPAAEPCDTLIVAGGRGIGAAMENAELVNWIQQQAATARRVTSVCSGAFLLAQTGLLDNRRVVTHWDSCDRLAKRFPSLRVDPDPIFVNDGRFWTSAGVTAGIDLALALIEQDLGHAMALAVARDLVVFLKRPGGQAQFSNALSMQQASHPTENRFAELHGWLMENLDADLSVASLAARTGMSERSFVRHYSAQTGTTPAKAVEQLRVEAARRLLSESTLAIKRIASQCGFGSEETLRRSFLRAMSVTPQAYRERFRHQAQPSTTPRHSPNPIDTSPSR</sequence>
<evidence type="ECO:0000259" key="5">
    <source>
        <dbReference type="PROSITE" id="PS01124"/>
    </source>
</evidence>
<dbReference type="InterPro" id="IPR052158">
    <property type="entry name" value="INH-QAR"/>
</dbReference>
<dbReference type="Pfam" id="PF12833">
    <property type="entry name" value="HTH_18"/>
    <property type="match status" value="1"/>
</dbReference>
<evidence type="ECO:0000313" key="7">
    <source>
        <dbReference type="Proteomes" id="UP000614982"/>
    </source>
</evidence>